<gene>
    <name evidence="1" type="ORF">CPT03_22725</name>
</gene>
<dbReference type="RefSeq" id="WP_099440947.1">
    <property type="nucleotide sequence ID" value="NZ_CP024091.1"/>
</dbReference>
<evidence type="ECO:0000313" key="2">
    <source>
        <dbReference type="Proteomes" id="UP000223749"/>
    </source>
</evidence>
<proteinExistence type="predicted"/>
<dbReference type="OrthoDB" id="635356at2"/>
<evidence type="ECO:0000313" key="1">
    <source>
        <dbReference type="EMBL" id="ATP59075.1"/>
    </source>
</evidence>
<reference evidence="1 2" key="1">
    <citation type="submission" date="2017-10" db="EMBL/GenBank/DDBJ databases">
        <title>Whole genome of Pedobacter ginsengisoli T01R-27 isolated from tomato rhizosphere.</title>
        <authorList>
            <person name="Weon H.-Y."/>
            <person name="Lee S.A."/>
            <person name="Sang M.K."/>
            <person name="Song J."/>
        </authorList>
    </citation>
    <scope>NUCLEOTIDE SEQUENCE [LARGE SCALE GENOMIC DNA]</scope>
    <source>
        <strain evidence="1 2">T01R-27</strain>
    </source>
</reference>
<accession>A0A2D1UBU1</accession>
<sequence length="316" mass="36641">MSTKPSIWQRMGIQDWFLTNNGTTSSGKSKPLTPNQVYKYIIEEFRKSISELSFAERVVFYHEFIICLNPDDYREFIDNKKGILGLISQESVDNFYEILNKQVADGKKVEPSSNKWVFRFVSHPDYKPGDISFIGKLLPDSTQKEENLRVTFIPRQTGLAQTFDINNDILKDFIFYSEGYYEIPYVDIQKPEEKAISDSQRVVLARFETTIPDKAYSGQKLEYLMKADDIVVSGNEETREDNHIFRIPSEWVNTPHLKIRYNRAEDKFYVASFGEKTILNENLIERSDITGPKWSELPVNSRLILNGIIGVNIFKS</sequence>
<dbReference type="AlphaFoldDB" id="A0A2D1UBU1"/>
<protein>
    <recommendedName>
        <fullName evidence="3">FHA domain-containing protein</fullName>
    </recommendedName>
</protein>
<organism evidence="1 2">
    <name type="scientific">Pedobacter ginsengisoli</name>
    <dbReference type="NCBI Taxonomy" id="363852"/>
    <lineage>
        <taxon>Bacteria</taxon>
        <taxon>Pseudomonadati</taxon>
        <taxon>Bacteroidota</taxon>
        <taxon>Sphingobacteriia</taxon>
        <taxon>Sphingobacteriales</taxon>
        <taxon>Sphingobacteriaceae</taxon>
        <taxon>Pedobacter</taxon>
    </lineage>
</organism>
<name>A0A2D1UBU1_9SPHI</name>
<evidence type="ECO:0008006" key="3">
    <source>
        <dbReference type="Google" id="ProtNLM"/>
    </source>
</evidence>
<dbReference type="KEGG" id="pgs:CPT03_22725"/>
<dbReference type="Proteomes" id="UP000223749">
    <property type="component" value="Chromosome"/>
</dbReference>
<dbReference type="EMBL" id="CP024091">
    <property type="protein sequence ID" value="ATP59075.1"/>
    <property type="molecule type" value="Genomic_DNA"/>
</dbReference>
<keyword evidence="2" id="KW-1185">Reference proteome</keyword>